<name>A0A3B7QVR0_9BACT</name>
<dbReference type="Proteomes" id="UP000262802">
    <property type="component" value="Chromosome"/>
</dbReference>
<dbReference type="GO" id="GO:0016787">
    <property type="term" value="F:hydrolase activity"/>
    <property type="evidence" value="ECO:0007669"/>
    <property type="project" value="UniProtKB-KW"/>
</dbReference>
<dbReference type="Pfam" id="PF00144">
    <property type="entry name" value="Beta-lactamase"/>
    <property type="match status" value="1"/>
</dbReference>
<sequence>MPCSATSVRSLLLLLLCLVHLGLAQAQRKTKAYFPAPNNWEQRRPEALGLDPAALQEAVQYAIANESKAPRDLRDAHYQSAFGREPFGYPIGPMKERGAPTGLIIKNGYIVAQWGEPERTDLTFSVAKSFVSTMVGLAYQDGLIRSLNDKVAPYMAPIIPFNPWNTAANKADELGQQDVLELFGTEHNRLINWDHLLRQTSDWEGTLWGKPDWADRPQGSANEWRTRPRNAPGSVYKYNDTRVNVLALAIMNVWRRPLPQVLKERVMDPIGASSSWRWTGYENSWVIIDGVPMQAVSGGSHWGGGLFISALDQARFGYLTLRNGQWNGKQLIDPEWLKLARTPTPVQPTYGFMNYFLNTDRKLYPSAPATAFAHLGAGANIVYVDQENDLVIVARWIEDKAMDGLVQRVLKSMGK</sequence>
<feature type="chain" id="PRO_5017688172" evidence="2">
    <location>
        <begin position="27"/>
        <end position="415"/>
    </location>
</feature>
<organism evidence="4 5">
    <name type="scientific">Hymenobacter oligotrophus</name>
    <dbReference type="NCBI Taxonomy" id="2319843"/>
    <lineage>
        <taxon>Bacteria</taxon>
        <taxon>Pseudomonadati</taxon>
        <taxon>Bacteroidota</taxon>
        <taxon>Cytophagia</taxon>
        <taxon>Cytophagales</taxon>
        <taxon>Hymenobacteraceae</taxon>
        <taxon>Hymenobacter</taxon>
    </lineage>
</organism>
<dbReference type="AlphaFoldDB" id="A0A3B7QVR0"/>
<keyword evidence="5" id="KW-1185">Reference proteome</keyword>
<evidence type="ECO:0000259" key="3">
    <source>
        <dbReference type="Pfam" id="PF00144"/>
    </source>
</evidence>
<dbReference type="PANTHER" id="PTHR43283">
    <property type="entry name" value="BETA-LACTAMASE-RELATED"/>
    <property type="match status" value="1"/>
</dbReference>
<dbReference type="EMBL" id="CP032317">
    <property type="protein sequence ID" value="AYA35884.1"/>
    <property type="molecule type" value="Genomic_DNA"/>
</dbReference>
<feature type="domain" description="Beta-lactamase-related" evidence="3">
    <location>
        <begin position="124"/>
        <end position="393"/>
    </location>
</feature>
<dbReference type="OrthoDB" id="1185352at2"/>
<dbReference type="Gene3D" id="3.40.710.10">
    <property type="entry name" value="DD-peptidase/beta-lactamase superfamily"/>
    <property type="match status" value="1"/>
</dbReference>
<dbReference type="PANTHER" id="PTHR43283:SF11">
    <property type="entry name" value="BETA-LACTAMASE-RELATED DOMAIN-CONTAINING PROTEIN"/>
    <property type="match status" value="1"/>
</dbReference>
<dbReference type="InterPro" id="IPR050789">
    <property type="entry name" value="Diverse_Enzym_Activities"/>
</dbReference>
<proteinExistence type="predicted"/>
<dbReference type="SUPFAM" id="SSF56601">
    <property type="entry name" value="beta-lactamase/transpeptidase-like"/>
    <property type="match status" value="1"/>
</dbReference>
<dbReference type="RefSeq" id="WP_119443472.1">
    <property type="nucleotide sequence ID" value="NZ_CP032317.1"/>
</dbReference>
<dbReference type="InterPro" id="IPR001466">
    <property type="entry name" value="Beta-lactam-related"/>
</dbReference>
<keyword evidence="2" id="KW-0732">Signal</keyword>
<feature type="signal peptide" evidence="2">
    <location>
        <begin position="1"/>
        <end position="26"/>
    </location>
</feature>
<dbReference type="KEGG" id="hyh:D3Y59_01755"/>
<evidence type="ECO:0000256" key="1">
    <source>
        <dbReference type="ARBA" id="ARBA00022801"/>
    </source>
</evidence>
<evidence type="ECO:0000313" key="4">
    <source>
        <dbReference type="EMBL" id="AYA35884.1"/>
    </source>
</evidence>
<gene>
    <name evidence="4" type="ORF">D3Y59_01755</name>
</gene>
<protein>
    <submittedName>
        <fullName evidence="4">Class C beta-lactamase-related serine hydrolase</fullName>
    </submittedName>
</protein>
<evidence type="ECO:0000256" key="2">
    <source>
        <dbReference type="SAM" id="SignalP"/>
    </source>
</evidence>
<reference evidence="4 5" key="1">
    <citation type="submission" date="2018-09" db="EMBL/GenBank/DDBJ databases">
        <title>Hymenobacter medium sp. nov., isolated from R2A medium.</title>
        <authorList>
            <person name="Yingchao G."/>
        </authorList>
    </citation>
    <scope>NUCLEOTIDE SEQUENCE [LARGE SCALE GENOMIC DNA]</scope>
    <source>
        <strain evidence="5">sh-6</strain>
    </source>
</reference>
<evidence type="ECO:0000313" key="5">
    <source>
        <dbReference type="Proteomes" id="UP000262802"/>
    </source>
</evidence>
<accession>A0A3B7QVR0</accession>
<dbReference type="InterPro" id="IPR012338">
    <property type="entry name" value="Beta-lactam/transpept-like"/>
</dbReference>
<keyword evidence="1 4" id="KW-0378">Hydrolase</keyword>